<reference evidence="11 12" key="1">
    <citation type="submission" date="2014-07" db="EMBL/GenBank/DDBJ databases">
        <title>Draft genome of Clostridium celerecrescens 152B isolated from sediments associated with methane hydrate from Krishna Godavari basin.</title>
        <authorList>
            <person name="Honkalas V.S."/>
            <person name="Dabir A.P."/>
            <person name="Arora P."/>
            <person name="Dhakephalkar P.K."/>
        </authorList>
    </citation>
    <scope>NUCLEOTIDE SEQUENCE [LARGE SCALE GENOMIC DNA]</scope>
    <source>
        <strain evidence="11 12">152B</strain>
    </source>
</reference>
<evidence type="ECO:0000256" key="4">
    <source>
        <dbReference type="ARBA" id="ARBA00022597"/>
    </source>
</evidence>
<evidence type="ECO:0000256" key="5">
    <source>
        <dbReference type="ARBA" id="ARBA00022737"/>
    </source>
</evidence>
<dbReference type="PROSITE" id="PS00211">
    <property type="entry name" value="ABC_TRANSPORTER_1"/>
    <property type="match status" value="1"/>
</dbReference>
<dbReference type="OrthoDB" id="9771863at2"/>
<keyword evidence="2" id="KW-0813">Transport</keyword>
<dbReference type="GO" id="GO:0005886">
    <property type="term" value="C:plasma membrane"/>
    <property type="evidence" value="ECO:0007669"/>
    <property type="project" value="UniProtKB-SubCell"/>
</dbReference>
<keyword evidence="12" id="KW-1185">Reference proteome</keyword>
<evidence type="ECO:0000313" key="12">
    <source>
        <dbReference type="Proteomes" id="UP000028525"/>
    </source>
</evidence>
<dbReference type="Proteomes" id="UP000028525">
    <property type="component" value="Unassembled WGS sequence"/>
</dbReference>
<evidence type="ECO:0000256" key="2">
    <source>
        <dbReference type="ARBA" id="ARBA00022448"/>
    </source>
</evidence>
<dbReference type="PANTHER" id="PTHR43790">
    <property type="entry name" value="CARBOHYDRATE TRANSPORT ATP-BINDING PROTEIN MG119-RELATED"/>
    <property type="match status" value="1"/>
</dbReference>
<dbReference type="InterPro" id="IPR050107">
    <property type="entry name" value="ABC_carbohydrate_import_ATPase"/>
</dbReference>
<dbReference type="CDD" id="cd03216">
    <property type="entry name" value="ABC_Carb_Monos_I"/>
    <property type="match status" value="1"/>
</dbReference>
<proteinExistence type="predicted"/>
<dbReference type="GO" id="GO:0016887">
    <property type="term" value="F:ATP hydrolysis activity"/>
    <property type="evidence" value="ECO:0007669"/>
    <property type="project" value="InterPro"/>
</dbReference>
<evidence type="ECO:0000256" key="6">
    <source>
        <dbReference type="ARBA" id="ARBA00022741"/>
    </source>
</evidence>
<name>A0A084JRX7_9FIRM</name>
<dbReference type="CDD" id="cd03215">
    <property type="entry name" value="ABC_Carb_Monos_II"/>
    <property type="match status" value="1"/>
</dbReference>
<keyword evidence="5" id="KW-0677">Repeat</keyword>
<dbReference type="STRING" id="29354.IO98_00575"/>
<feature type="domain" description="ABC transporter" evidence="10">
    <location>
        <begin position="6"/>
        <end position="243"/>
    </location>
</feature>
<dbReference type="RefSeq" id="WP_038277041.1">
    <property type="nucleotide sequence ID" value="NZ_JPME01000002.1"/>
</dbReference>
<evidence type="ECO:0000256" key="8">
    <source>
        <dbReference type="ARBA" id="ARBA00022967"/>
    </source>
</evidence>
<dbReference type="SUPFAM" id="SSF52540">
    <property type="entry name" value="P-loop containing nucleoside triphosphate hydrolases"/>
    <property type="match status" value="2"/>
</dbReference>
<dbReference type="InterPro" id="IPR027417">
    <property type="entry name" value="P-loop_NTPase"/>
</dbReference>
<dbReference type="SMART" id="SM00382">
    <property type="entry name" value="AAA"/>
    <property type="match status" value="2"/>
</dbReference>
<dbReference type="GO" id="GO:0005524">
    <property type="term" value="F:ATP binding"/>
    <property type="evidence" value="ECO:0007669"/>
    <property type="project" value="UniProtKB-KW"/>
</dbReference>
<dbReference type="InterPro" id="IPR003439">
    <property type="entry name" value="ABC_transporter-like_ATP-bd"/>
</dbReference>
<evidence type="ECO:0000259" key="10">
    <source>
        <dbReference type="PROSITE" id="PS50893"/>
    </source>
</evidence>
<keyword evidence="3" id="KW-1003">Cell membrane</keyword>
<dbReference type="PROSITE" id="PS50893">
    <property type="entry name" value="ABC_TRANSPORTER_2"/>
    <property type="match status" value="2"/>
</dbReference>
<evidence type="ECO:0000256" key="9">
    <source>
        <dbReference type="ARBA" id="ARBA00023136"/>
    </source>
</evidence>
<protein>
    <recommendedName>
        <fullName evidence="10">ABC transporter domain-containing protein</fullName>
    </recommendedName>
</protein>
<dbReference type="PANTHER" id="PTHR43790:SF3">
    <property type="entry name" value="D-ALLOSE IMPORT ATP-BINDING PROTEIN ALSA-RELATED"/>
    <property type="match status" value="1"/>
</dbReference>
<evidence type="ECO:0000256" key="7">
    <source>
        <dbReference type="ARBA" id="ARBA00022840"/>
    </source>
</evidence>
<keyword evidence="7" id="KW-0067">ATP-binding</keyword>
<keyword evidence="6" id="KW-0547">Nucleotide-binding</keyword>
<evidence type="ECO:0000313" key="11">
    <source>
        <dbReference type="EMBL" id="KEZ91711.1"/>
    </source>
</evidence>
<dbReference type="AlphaFoldDB" id="A0A084JRX7"/>
<dbReference type="InterPro" id="IPR017871">
    <property type="entry name" value="ABC_transporter-like_CS"/>
</dbReference>
<feature type="domain" description="ABC transporter" evidence="10">
    <location>
        <begin position="254"/>
        <end position="497"/>
    </location>
</feature>
<dbReference type="FunFam" id="3.40.50.300:FF:000127">
    <property type="entry name" value="Ribose import ATP-binding protein RbsA"/>
    <property type="match status" value="1"/>
</dbReference>
<keyword evidence="4" id="KW-0762">Sugar transport</keyword>
<gene>
    <name evidence="11" type="ORF">IO98_00575</name>
</gene>
<comment type="subcellular location">
    <subcellularLocation>
        <location evidence="1">Cell membrane</location>
        <topology evidence="1">Peripheral membrane protein</topology>
    </subcellularLocation>
</comment>
<accession>A0A084JRX7</accession>
<keyword evidence="8" id="KW-1278">Translocase</keyword>
<sequence length="502" mass="56189">MSEYALEMLDVTKTFSKVTALNHVDLKVKEGEIHALIGENGAGKSTLMKVLSGVYQADCGTVRIFGEETHFHNPQDAIDKGIAIIYQELSLVPDLNAVENLMLGHEIHKNHFIKKKEEEEFAKKWLDYVSAGTIPDYHTPVRCLSVAQQQMIDIAKAVSYHAKIIIMDEPTDSLTQKEIDVLFQIVKKLKQDGITVIYISHRLEELFEICDRITVLRDGTYVDCANIADVNKDWLIGKMIGRDLKDTFPPRRRVHSEEVVLETSNLCGERFQNVSFQLHKGEILGFSGLVGAGRTEVMRAIFGADKICSGEMKLFGQTVHMTHPCQAVELGMGFATEDRKVQGLFLNQTIKDNIAIASPKRVSTKGFVSGKEEVKLANQYMKELKIAAPDIHKVCKFLSGGNQQKVVLSKWLASECRILILDEPTRGIDVGAKFEIYLLMDQLANAGVSIIMISSEMPEIMAVSDRMIVMHEGTVTGEITHEDYTEENIMKLASGEKRKKES</sequence>
<evidence type="ECO:0000256" key="1">
    <source>
        <dbReference type="ARBA" id="ARBA00004202"/>
    </source>
</evidence>
<comment type="caution">
    <text evidence="11">The sequence shown here is derived from an EMBL/GenBank/DDBJ whole genome shotgun (WGS) entry which is preliminary data.</text>
</comment>
<evidence type="ECO:0000256" key="3">
    <source>
        <dbReference type="ARBA" id="ARBA00022475"/>
    </source>
</evidence>
<dbReference type="InterPro" id="IPR003593">
    <property type="entry name" value="AAA+_ATPase"/>
</dbReference>
<organism evidence="11 12">
    <name type="scientific">Lacrimispora celerecrescens</name>
    <dbReference type="NCBI Taxonomy" id="29354"/>
    <lineage>
        <taxon>Bacteria</taxon>
        <taxon>Bacillati</taxon>
        <taxon>Bacillota</taxon>
        <taxon>Clostridia</taxon>
        <taxon>Lachnospirales</taxon>
        <taxon>Lachnospiraceae</taxon>
        <taxon>Lacrimispora</taxon>
    </lineage>
</organism>
<keyword evidence="9" id="KW-0472">Membrane</keyword>
<dbReference type="Gene3D" id="3.40.50.300">
    <property type="entry name" value="P-loop containing nucleotide triphosphate hydrolases"/>
    <property type="match status" value="2"/>
</dbReference>
<dbReference type="EMBL" id="JPME01000002">
    <property type="protein sequence ID" value="KEZ91711.1"/>
    <property type="molecule type" value="Genomic_DNA"/>
</dbReference>
<dbReference type="Pfam" id="PF00005">
    <property type="entry name" value="ABC_tran"/>
    <property type="match status" value="2"/>
</dbReference>